<feature type="domain" description="Peptidase S54 rhomboid" evidence="6">
    <location>
        <begin position="119"/>
        <end position="255"/>
    </location>
</feature>
<evidence type="ECO:0000313" key="8">
    <source>
        <dbReference type="Proteomes" id="UP000198635"/>
    </source>
</evidence>
<dbReference type="RefSeq" id="WP_092372959.1">
    <property type="nucleotide sequence ID" value="NZ_FORX01000003.1"/>
</dbReference>
<keyword evidence="8" id="KW-1185">Reference proteome</keyword>
<dbReference type="Gene3D" id="1.20.1540.10">
    <property type="entry name" value="Rhomboid-like"/>
    <property type="match status" value="1"/>
</dbReference>
<dbReference type="InterPro" id="IPR035952">
    <property type="entry name" value="Rhomboid-like_sf"/>
</dbReference>
<dbReference type="GO" id="GO:0016020">
    <property type="term" value="C:membrane"/>
    <property type="evidence" value="ECO:0007669"/>
    <property type="project" value="UniProtKB-SubCell"/>
</dbReference>
<keyword evidence="3 5" id="KW-1133">Transmembrane helix</keyword>
<evidence type="ECO:0000256" key="2">
    <source>
        <dbReference type="ARBA" id="ARBA00022692"/>
    </source>
</evidence>
<dbReference type="STRING" id="52560.SAMN04488082_103101"/>
<feature type="transmembrane region" description="Helical" evidence="5">
    <location>
        <begin position="184"/>
        <end position="202"/>
    </location>
</feature>
<dbReference type="PANTHER" id="PTHR43066:SF5">
    <property type="entry name" value="RHOMBOID-LIKE PROTEIN 11, CHLOROPLASTIC-RELATED"/>
    <property type="match status" value="1"/>
</dbReference>
<dbReference type="Pfam" id="PF01694">
    <property type="entry name" value="Rhomboid"/>
    <property type="match status" value="1"/>
</dbReference>
<evidence type="ECO:0000256" key="3">
    <source>
        <dbReference type="ARBA" id="ARBA00022989"/>
    </source>
</evidence>
<feature type="transmembrane region" description="Helical" evidence="5">
    <location>
        <begin position="238"/>
        <end position="256"/>
    </location>
</feature>
<protein>
    <submittedName>
        <fullName evidence="7">Membrane associated serine protease, rhomboid family</fullName>
    </submittedName>
</protein>
<dbReference type="EMBL" id="FORX01000003">
    <property type="protein sequence ID" value="SFJ43524.1"/>
    <property type="molecule type" value="Genomic_DNA"/>
</dbReference>
<reference evidence="8" key="1">
    <citation type="submission" date="2016-10" db="EMBL/GenBank/DDBJ databases">
        <authorList>
            <person name="Varghese N."/>
            <person name="Submissions S."/>
        </authorList>
    </citation>
    <scope>NUCLEOTIDE SEQUENCE [LARGE SCALE GENOMIC DNA]</scope>
    <source>
        <strain evidence="8">DSM 5918</strain>
    </source>
</reference>
<dbReference type="InterPro" id="IPR022764">
    <property type="entry name" value="Peptidase_S54_rhomboid_dom"/>
</dbReference>
<evidence type="ECO:0000313" key="7">
    <source>
        <dbReference type="EMBL" id="SFJ43524.1"/>
    </source>
</evidence>
<organism evidence="7 8">
    <name type="scientific">Desulfomicrobium apsheronum</name>
    <dbReference type="NCBI Taxonomy" id="52560"/>
    <lineage>
        <taxon>Bacteria</taxon>
        <taxon>Pseudomonadati</taxon>
        <taxon>Thermodesulfobacteriota</taxon>
        <taxon>Desulfovibrionia</taxon>
        <taxon>Desulfovibrionales</taxon>
        <taxon>Desulfomicrobiaceae</taxon>
        <taxon>Desulfomicrobium</taxon>
    </lineage>
</organism>
<feature type="transmembrane region" description="Helical" evidence="5">
    <location>
        <begin position="78"/>
        <end position="94"/>
    </location>
</feature>
<keyword evidence="7" id="KW-0645">Protease</keyword>
<evidence type="ECO:0000256" key="5">
    <source>
        <dbReference type="SAM" id="Phobius"/>
    </source>
</evidence>
<evidence type="ECO:0000256" key="4">
    <source>
        <dbReference type="ARBA" id="ARBA00023136"/>
    </source>
</evidence>
<dbReference type="AlphaFoldDB" id="A0A1I3RA42"/>
<feature type="transmembrane region" description="Helical" evidence="5">
    <location>
        <begin position="268"/>
        <end position="287"/>
    </location>
</feature>
<sequence length="295" mass="30964">MIDILPTLALATSKHSPDKATIRAWALVLSSRRFLHRFDHGKLLVAPALASLAVREIIAYEEENRPRSRPAPLPDNSWVSLLVIATFLGLTMWLDTQGLGRRISWHVAGRADAGLILEGQWWRCVTALFLHADAGHLLANAGALAVLASLLARRIGSGLTWGLFVLSGGLGNALNAWAQAPDHLSVGASTGVFGLIGVLAGGACRAERGSRGQVLLLALGFGFSLLAMLGAGEERVDLGAHFFGMCCGLPFGLLVGDWHGATGWKARVGAMCGAAGLALAVWAWTLALENGALAG</sequence>
<accession>A0A1I3RA42</accession>
<gene>
    <name evidence="7" type="ORF">SAMN04488082_103101</name>
</gene>
<dbReference type="GO" id="GO:0006508">
    <property type="term" value="P:proteolysis"/>
    <property type="evidence" value="ECO:0007669"/>
    <property type="project" value="UniProtKB-KW"/>
</dbReference>
<dbReference type="PANTHER" id="PTHR43066">
    <property type="entry name" value="RHOMBOID-RELATED PROTEIN"/>
    <property type="match status" value="1"/>
</dbReference>
<name>A0A1I3RA42_9BACT</name>
<dbReference type="GO" id="GO:0004252">
    <property type="term" value="F:serine-type endopeptidase activity"/>
    <property type="evidence" value="ECO:0007669"/>
    <property type="project" value="InterPro"/>
</dbReference>
<dbReference type="SUPFAM" id="SSF144091">
    <property type="entry name" value="Rhomboid-like"/>
    <property type="match status" value="1"/>
</dbReference>
<feature type="transmembrane region" description="Helical" evidence="5">
    <location>
        <begin position="214"/>
        <end position="232"/>
    </location>
</feature>
<feature type="transmembrane region" description="Helical" evidence="5">
    <location>
        <begin position="159"/>
        <end position="178"/>
    </location>
</feature>
<dbReference type="Proteomes" id="UP000198635">
    <property type="component" value="Unassembled WGS sequence"/>
</dbReference>
<dbReference type="OrthoDB" id="9813074at2"/>
<evidence type="ECO:0000259" key="6">
    <source>
        <dbReference type="Pfam" id="PF01694"/>
    </source>
</evidence>
<keyword evidence="7" id="KW-0378">Hydrolase</keyword>
<evidence type="ECO:0000256" key="1">
    <source>
        <dbReference type="ARBA" id="ARBA00004141"/>
    </source>
</evidence>
<keyword evidence="2 5" id="KW-0812">Transmembrane</keyword>
<keyword evidence="4 5" id="KW-0472">Membrane</keyword>
<proteinExistence type="predicted"/>
<comment type="subcellular location">
    <subcellularLocation>
        <location evidence="1">Membrane</location>
        <topology evidence="1">Multi-pass membrane protein</topology>
    </subcellularLocation>
</comment>